<gene>
    <name evidence="1" type="ORF">BBH99_08215</name>
</gene>
<dbReference type="EMBL" id="MAYF01000190">
    <property type="protein sequence ID" value="OCA78575.1"/>
    <property type="molecule type" value="Genomic_DNA"/>
</dbReference>
<evidence type="ECO:0000313" key="1">
    <source>
        <dbReference type="EMBL" id="OCA78575.1"/>
    </source>
</evidence>
<name>A0ABX2X5G8_9FLAO</name>
<keyword evidence="2" id="KW-1185">Reference proteome</keyword>
<dbReference type="Proteomes" id="UP000093508">
    <property type="component" value="Unassembled WGS sequence"/>
</dbReference>
<evidence type="ECO:0000313" key="2">
    <source>
        <dbReference type="Proteomes" id="UP000093508"/>
    </source>
</evidence>
<evidence type="ECO:0008006" key="3">
    <source>
        <dbReference type="Google" id="ProtNLM"/>
    </source>
</evidence>
<proteinExistence type="predicted"/>
<accession>A0ABX2X5G8</accession>
<protein>
    <recommendedName>
        <fullName evidence="3">LysM domain-containing protein</fullName>
    </recommendedName>
</protein>
<organism evidence="1 2">
    <name type="scientific">Chryseobacterium contaminans</name>
    <dbReference type="NCBI Taxonomy" id="1423959"/>
    <lineage>
        <taxon>Bacteria</taxon>
        <taxon>Pseudomonadati</taxon>
        <taxon>Bacteroidota</taxon>
        <taxon>Flavobacteriia</taxon>
        <taxon>Flavobacteriales</taxon>
        <taxon>Weeksellaceae</taxon>
        <taxon>Chryseobacterium group</taxon>
        <taxon>Chryseobacterium</taxon>
    </lineage>
</organism>
<reference evidence="1 2" key="1">
    <citation type="submission" date="2016-07" db="EMBL/GenBank/DDBJ databases">
        <authorList>
            <person name="Jeong J.-J."/>
            <person name="Kim D.W."/>
            <person name="Sang M.K."/>
            <person name="Choi I.-G."/>
            <person name="Kim K.D."/>
        </authorList>
    </citation>
    <scope>NUCLEOTIDE SEQUENCE [LARGE SCALE GENOMIC DNA]</scope>
    <source>
        <strain evidence="1 2">C-26</strain>
    </source>
</reference>
<comment type="caution">
    <text evidence="1">The sequence shown here is derived from an EMBL/GenBank/DDBJ whole genome shotgun (WGS) entry which is preliminary data.</text>
</comment>
<sequence>MNLKNINSKYGENTYDFLLNFIYYCIIKTQIQMIIYYVKEGQSFADLCNEIQLENPEYLKEYHNRNCSLSERLEGDIVQGMKIYIPSSSEILELNKKIRDHNQSFYDFPTKGKFPFDFTLWEGRYQITQAAYSDDTILAKYENKVKLDFEGIKDGYYHFLFSAFDFRKNEDTLDTKVDTLAKMCVEAIYPIRYRIDSEGKLIDIVLTKKTEDIISELDSIKNFFPDQYSSDYVEKMKGIVGKPGIISQKFKNTLFNFFMFGKFYRIPLGNWTSSDVYYDFYPWIFYAQPIRFEFQNTLLAKDILDDKRVRIQQKGISSDNRNLEGLYFTDSRFDEMTDIGKESIDCEHFAEYFFNRENLSVYKIEAGFQYFGHENIQREDFLLERITDNYYI</sequence>